<dbReference type="Proteomes" id="UP001194746">
    <property type="component" value="Unassembled WGS sequence"/>
</dbReference>
<dbReference type="InterPro" id="IPR050493">
    <property type="entry name" value="FAD-dep_Monooxygenase_BioMet"/>
</dbReference>
<dbReference type="InterPro" id="IPR036188">
    <property type="entry name" value="FAD/NAD-bd_sf"/>
</dbReference>
<dbReference type="EMBL" id="VCAU01000118">
    <property type="protein sequence ID" value="KAF9884569.1"/>
    <property type="molecule type" value="Genomic_DNA"/>
</dbReference>
<evidence type="ECO:0000256" key="2">
    <source>
        <dbReference type="ARBA" id="ARBA00022630"/>
    </source>
</evidence>
<dbReference type="SMR" id="A0AAD4CDN6"/>
<dbReference type="PANTHER" id="PTHR13789">
    <property type="entry name" value="MONOOXYGENASE"/>
    <property type="match status" value="1"/>
</dbReference>
<reference evidence="7" key="2">
    <citation type="submission" date="2020-02" db="EMBL/GenBank/DDBJ databases">
        <authorList>
            <person name="Gilchrist C.L.M."/>
            <person name="Chooi Y.-H."/>
        </authorList>
    </citation>
    <scope>NUCLEOTIDE SEQUENCE</scope>
    <source>
        <strain evidence="7">MST-FP2251</strain>
    </source>
</reference>
<comment type="similarity">
    <text evidence="1">Belongs to the paxM FAD-dependent monooxygenase family.</text>
</comment>
<dbReference type="GO" id="GO:0004497">
    <property type="term" value="F:monooxygenase activity"/>
    <property type="evidence" value="ECO:0007669"/>
    <property type="project" value="UniProtKB-KW"/>
</dbReference>
<evidence type="ECO:0000256" key="5">
    <source>
        <dbReference type="ARBA" id="ARBA00023033"/>
    </source>
</evidence>
<proteinExistence type="inferred from homology"/>
<accession>A0AAD4CDN6</accession>
<dbReference type="PANTHER" id="PTHR13789:SF236">
    <property type="entry name" value="MONOOXYGENASE, PUTATIVE (AFU_ORTHOLOGUE AFUA_6G12060)-RELATED"/>
    <property type="match status" value="1"/>
</dbReference>
<feature type="domain" description="FAD-binding" evidence="6">
    <location>
        <begin position="21"/>
        <end position="355"/>
    </location>
</feature>
<dbReference type="Pfam" id="PF01494">
    <property type="entry name" value="FAD_binding_3"/>
    <property type="match status" value="1"/>
</dbReference>
<gene>
    <name evidence="7" type="ORF">FE257_013097</name>
</gene>
<dbReference type="InterPro" id="IPR002938">
    <property type="entry name" value="FAD-bd"/>
</dbReference>
<evidence type="ECO:0000256" key="4">
    <source>
        <dbReference type="ARBA" id="ARBA00023002"/>
    </source>
</evidence>
<reference evidence="7" key="1">
    <citation type="journal article" date="2019" name="Beilstein J. Org. Chem.">
        <title>Nanangenines: drimane sesquiterpenoids as the dominant metabolite cohort of a novel Australian fungus, Aspergillus nanangensis.</title>
        <authorList>
            <person name="Lacey H.J."/>
            <person name="Gilchrist C.L.M."/>
            <person name="Crombie A."/>
            <person name="Kalaitzis J.A."/>
            <person name="Vuong D."/>
            <person name="Rutledge P.J."/>
            <person name="Turner P."/>
            <person name="Pitt J.I."/>
            <person name="Lacey E."/>
            <person name="Chooi Y.H."/>
            <person name="Piggott A.M."/>
        </authorList>
    </citation>
    <scope>NUCLEOTIDE SEQUENCE</scope>
    <source>
        <strain evidence="7">MST-FP2251</strain>
    </source>
</reference>
<dbReference type="SUPFAM" id="SSF51905">
    <property type="entry name" value="FAD/NAD(P)-binding domain"/>
    <property type="match status" value="1"/>
</dbReference>
<evidence type="ECO:0000256" key="1">
    <source>
        <dbReference type="ARBA" id="ARBA00007992"/>
    </source>
</evidence>
<keyword evidence="2" id="KW-0285">Flavoprotein</keyword>
<evidence type="ECO:0000313" key="7">
    <source>
        <dbReference type="EMBL" id="KAF9884569.1"/>
    </source>
</evidence>
<evidence type="ECO:0000259" key="6">
    <source>
        <dbReference type="Pfam" id="PF01494"/>
    </source>
</evidence>
<protein>
    <recommendedName>
        <fullName evidence="6">FAD-binding domain-containing protein</fullName>
    </recommendedName>
</protein>
<name>A0AAD4CDN6_ASPNN</name>
<evidence type="ECO:0000256" key="3">
    <source>
        <dbReference type="ARBA" id="ARBA00022827"/>
    </source>
</evidence>
<keyword evidence="3" id="KW-0274">FAD</keyword>
<dbReference type="PRINTS" id="PR00420">
    <property type="entry name" value="RNGMNOXGNASE"/>
</dbReference>
<keyword evidence="5" id="KW-0503">Monooxygenase</keyword>
<keyword evidence="4" id="KW-0560">Oxidoreductase</keyword>
<evidence type="ECO:0000313" key="8">
    <source>
        <dbReference type="Proteomes" id="UP001194746"/>
    </source>
</evidence>
<dbReference type="GO" id="GO:0071949">
    <property type="term" value="F:FAD binding"/>
    <property type="evidence" value="ECO:0007669"/>
    <property type="project" value="InterPro"/>
</dbReference>
<sequence>MTVDDSLSPAGVATPHSSGIRVVVVGLGIAGLTTAIECHRKGHTVIALEKSPVIRVLGDSLGLGSNATNVLEKWADGKILQQLKSLADDISIFEALDSAGKLYAKDDAKGFGADNGMIINRGSLATTLHEYAKMLEIDIRFGAAVTGHWEDESAAGVIINGEQRLVADCVIGCDGIHSKTREAVLTKEPTAVPSGQAVFRASFDSTSVCNDPNARWILAEKGVRDRLSQYMAEGGLALSLATGKRGQNITWQLWHEDNHNANELWSEHNSAKLENALGMIRHWPIYSKVVPILRHTPKEALTDFKLVNRAALPTWISHAGRIIIIGDAAHPVLPIVGQGGGQGIEDAATVAICLQLAGKTHISLALQAVERLRYARTSIIQSSGPKIYAGVRNPDWKAIEKDPSLIMLPRPKWIFGYDVPRDVYEQFPLVKRAIEEGSSYTPKNIPPGGRYEFLHDFKE</sequence>
<dbReference type="Gene3D" id="3.50.50.60">
    <property type="entry name" value="FAD/NAD(P)-binding domain"/>
    <property type="match status" value="1"/>
</dbReference>
<dbReference type="AlphaFoldDB" id="A0AAD4CDN6"/>
<organism evidence="7 8">
    <name type="scientific">Aspergillus nanangensis</name>
    <dbReference type="NCBI Taxonomy" id="2582783"/>
    <lineage>
        <taxon>Eukaryota</taxon>
        <taxon>Fungi</taxon>
        <taxon>Dikarya</taxon>
        <taxon>Ascomycota</taxon>
        <taxon>Pezizomycotina</taxon>
        <taxon>Eurotiomycetes</taxon>
        <taxon>Eurotiomycetidae</taxon>
        <taxon>Eurotiales</taxon>
        <taxon>Aspergillaceae</taxon>
        <taxon>Aspergillus</taxon>
        <taxon>Aspergillus subgen. Circumdati</taxon>
    </lineage>
</organism>
<keyword evidence="8" id="KW-1185">Reference proteome</keyword>
<comment type="caution">
    <text evidence="7">The sequence shown here is derived from an EMBL/GenBank/DDBJ whole genome shotgun (WGS) entry which is preliminary data.</text>
</comment>